<dbReference type="InterPro" id="IPR036465">
    <property type="entry name" value="vWFA_dom_sf"/>
</dbReference>
<keyword evidence="5" id="KW-1185">Reference proteome</keyword>
<dbReference type="Pfam" id="PF08473">
    <property type="entry name" value="VGCC_alpha2"/>
    <property type="match status" value="1"/>
</dbReference>
<proteinExistence type="predicted"/>
<evidence type="ECO:0000259" key="3">
    <source>
        <dbReference type="Pfam" id="PF17906"/>
    </source>
</evidence>
<dbReference type="InterPro" id="IPR051173">
    <property type="entry name" value="Ca_channel_alpha-2/delta"/>
</dbReference>
<feature type="domain" description="Voltage-dependent calcium channel alpha-2/delta subunit conserved region" evidence="2">
    <location>
        <begin position="782"/>
        <end position="930"/>
    </location>
</feature>
<evidence type="ECO:0000313" key="4">
    <source>
        <dbReference type="EMBL" id="UYV64391.1"/>
    </source>
</evidence>
<reference evidence="4 5" key="1">
    <citation type="submission" date="2022-01" db="EMBL/GenBank/DDBJ databases">
        <title>A chromosomal length assembly of Cordylochernes scorpioides.</title>
        <authorList>
            <person name="Zeh D."/>
            <person name="Zeh J."/>
        </authorList>
    </citation>
    <scope>NUCLEOTIDE SEQUENCE [LARGE SCALE GENOMIC DNA]</scope>
    <source>
        <strain evidence="4">IN4F17</strain>
        <tissue evidence="4">Whole Body</tissue>
    </source>
</reference>
<dbReference type="SUPFAM" id="SSF53300">
    <property type="entry name" value="vWA-like"/>
    <property type="match status" value="1"/>
</dbReference>
<dbReference type="PANTHER" id="PTHR10166:SF67">
    <property type="entry name" value="VWFA DOMAIN-CONTAINING PROTEIN"/>
    <property type="match status" value="1"/>
</dbReference>
<evidence type="ECO:0000313" key="5">
    <source>
        <dbReference type="Proteomes" id="UP001235939"/>
    </source>
</evidence>
<protein>
    <submittedName>
        <fullName evidence="4">Tag-180</fullName>
    </submittedName>
</protein>
<dbReference type="InterPro" id="IPR013680">
    <property type="entry name" value="VDCC_a2/dsu"/>
</dbReference>
<feature type="compositionally biased region" description="Basic and acidic residues" evidence="1">
    <location>
        <begin position="673"/>
        <end position="695"/>
    </location>
</feature>
<evidence type="ECO:0000259" key="2">
    <source>
        <dbReference type="Pfam" id="PF08473"/>
    </source>
</evidence>
<feature type="region of interest" description="Disordered" evidence="1">
    <location>
        <begin position="673"/>
        <end position="700"/>
    </location>
</feature>
<dbReference type="InterPro" id="IPR041426">
    <property type="entry name" value="Mos1_HTH"/>
</dbReference>
<sequence>MWESLEMRRPTDWQRKEQLDILMSETYLSARDHMNKLQLIRKHRDSFHHSWYQVENPKKQTLQLNRRESTQLARWKSGHLHPLVYKEGAKSFPMCTRCKTEEATPQHILNCIGKDKISLYREPRRVLELLYEHDLQDLYRNASQLDDSRSGSMYGQTMNIMRISVKLLLETLGENDYVNVAWFQDKVGWVSCFDTLVQANDQNKRHVRPDHEYYEDLRETPAGNIGGERLHQCSLGTFTILYNAILIKGSNEREAEKMASLSQGLEFAFQHLAKFQSNRSESWLGAECHQIIALFSDGGTEEAWDIVIKYNKDKHVRIFTYAVGPHPIPFATLKSLACLNRGLFIQITGMVSIRVKVQEYLTVLSRPVVYSGERNFQWNNFHLDTMGIGLMTTLTLPVFNRTDKHNQSVVGVMGLDITLQELMKKEPKYQLRKAMIDRKVGEQQIAGLVRLTGDEDHVANTVMNYYYIPLNETSFSLAVVIPGDRKHFLVVKGLPTAAVSMELPLVNVSTCELRSVIRFFTAKNETAVNIHRNLVSVYGEGCMSIQMVRRWRSWFLEGRQNVHDDERSGRPVTATDNAAVAAIRNVVEADRRVTIDEIMIRLLPGIEIGRSSIGTIMLDVLDFCKVCARWATRLVSENHKQQRMEAARAFLEMHQRDGDQLFSRIVTGDESWVHHSTPETKRQSMVWKKPEESAPKRRRSQSLQAKLWLSSFGTTNPPYSPDLASSDFHLFPALKLHLGVKHFANDDEVQAEANHWLRRQGTAWYNSGVKKLLQRYQKCLDRNGNEILLQRLLWDIKKTDDLLHYWHTDHPKWGEHVHSTFLLTEGGLTRSQSNPQNSTYFASALLRDPGYNFVLVKLEENETGTLVAAVKPVMQHQLKLAVAGVHLRPEWFKSLLLKSNIGAEMCKSPEELYCYLVDDGGFILASNLPDTQVIFTYKDKNVLADLKPYGIENGTLR</sequence>
<dbReference type="Proteomes" id="UP001235939">
    <property type="component" value="Chromosome 03"/>
</dbReference>
<feature type="domain" description="Mos1 transposase HTH" evidence="3">
    <location>
        <begin position="513"/>
        <end position="551"/>
    </location>
</feature>
<dbReference type="Gene3D" id="3.40.50.410">
    <property type="entry name" value="von Willebrand factor, type A domain"/>
    <property type="match status" value="1"/>
</dbReference>
<dbReference type="PANTHER" id="PTHR10166">
    <property type="entry name" value="VOLTAGE-DEPENDENT CALCIUM CHANNEL SUBUNIT ALPHA-2/DELTA-RELATED"/>
    <property type="match status" value="1"/>
</dbReference>
<dbReference type="InterPro" id="IPR036397">
    <property type="entry name" value="RNaseH_sf"/>
</dbReference>
<dbReference type="Gene3D" id="3.30.420.10">
    <property type="entry name" value="Ribonuclease H-like superfamily/Ribonuclease H"/>
    <property type="match status" value="2"/>
</dbReference>
<dbReference type="Gene3D" id="1.10.10.1450">
    <property type="match status" value="1"/>
</dbReference>
<dbReference type="EMBL" id="CP092865">
    <property type="protein sequence ID" value="UYV64391.1"/>
    <property type="molecule type" value="Genomic_DNA"/>
</dbReference>
<dbReference type="Pfam" id="PF17906">
    <property type="entry name" value="HTH_48"/>
    <property type="match status" value="1"/>
</dbReference>
<gene>
    <name evidence="4" type="ORF">LAZ67_3000505</name>
</gene>
<organism evidence="4 5">
    <name type="scientific">Cordylochernes scorpioides</name>
    <dbReference type="NCBI Taxonomy" id="51811"/>
    <lineage>
        <taxon>Eukaryota</taxon>
        <taxon>Metazoa</taxon>
        <taxon>Ecdysozoa</taxon>
        <taxon>Arthropoda</taxon>
        <taxon>Chelicerata</taxon>
        <taxon>Arachnida</taxon>
        <taxon>Pseudoscorpiones</taxon>
        <taxon>Cheliferoidea</taxon>
        <taxon>Chernetidae</taxon>
        <taxon>Cordylochernes</taxon>
    </lineage>
</organism>
<evidence type="ECO:0000256" key="1">
    <source>
        <dbReference type="SAM" id="MobiDB-lite"/>
    </source>
</evidence>
<name>A0ABY6K699_9ARAC</name>
<accession>A0ABY6K699</accession>